<name>A0A4P8XYN8_9FIRM</name>
<organism evidence="12 13">
    <name type="scientific">Ruminococcus bovis</name>
    <dbReference type="NCBI Taxonomy" id="2564099"/>
    <lineage>
        <taxon>Bacteria</taxon>
        <taxon>Bacillati</taxon>
        <taxon>Bacillota</taxon>
        <taxon>Clostridia</taxon>
        <taxon>Eubacteriales</taxon>
        <taxon>Oscillospiraceae</taxon>
        <taxon>Ruminococcus</taxon>
    </lineage>
</organism>
<evidence type="ECO:0000256" key="4">
    <source>
        <dbReference type="ARBA" id="ARBA00022857"/>
    </source>
</evidence>
<evidence type="ECO:0000256" key="8">
    <source>
        <dbReference type="PIRSR" id="PIRSR611284-1"/>
    </source>
</evidence>
<dbReference type="EMBL" id="CP039381">
    <property type="protein sequence ID" value="QCT07190.1"/>
    <property type="molecule type" value="Genomic_DNA"/>
</dbReference>
<dbReference type="InterPro" id="IPR057326">
    <property type="entry name" value="KR_dom"/>
</dbReference>
<keyword evidence="5 10" id="KW-0560">Oxidoreductase</keyword>
<dbReference type="RefSeq" id="WP_138157234.1">
    <property type="nucleotide sequence ID" value="NZ_CP039381.1"/>
</dbReference>
<feature type="binding site" evidence="9">
    <location>
        <position position="90"/>
    </location>
    <ligand>
        <name>NADP(+)</name>
        <dbReference type="ChEBI" id="CHEBI:58349"/>
    </ligand>
</feature>
<feature type="binding site" evidence="9">
    <location>
        <begin position="12"/>
        <end position="15"/>
    </location>
    <ligand>
        <name>NADP(+)</name>
        <dbReference type="ChEBI" id="CHEBI:58349"/>
    </ligand>
</feature>
<dbReference type="NCBIfam" id="TIGR01830">
    <property type="entry name" value="3oxo_ACP_reduc"/>
    <property type="match status" value="1"/>
</dbReference>
<gene>
    <name evidence="12" type="primary">fabG</name>
    <name evidence="12" type="ORF">E5Z56_07380</name>
</gene>
<evidence type="ECO:0000313" key="13">
    <source>
        <dbReference type="Proteomes" id="UP000301475"/>
    </source>
</evidence>
<evidence type="ECO:0000256" key="6">
    <source>
        <dbReference type="ARBA" id="ARBA00023221"/>
    </source>
</evidence>
<dbReference type="InterPro" id="IPR036291">
    <property type="entry name" value="NAD(P)-bd_dom_sf"/>
</dbReference>
<dbReference type="PANTHER" id="PTHR42879:SF2">
    <property type="entry name" value="3-OXOACYL-[ACYL-CARRIER-PROTEIN] REDUCTASE FABG"/>
    <property type="match status" value="1"/>
</dbReference>
<keyword evidence="13" id="KW-1185">Reference proteome</keyword>
<evidence type="ECO:0000256" key="2">
    <source>
        <dbReference type="ARBA" id="ARBA00006484"/>
    </source>
</evidence>
<keyword evidence="4 9" id="KW-0521">NADP</keyword>
<dbReference type="CDD" id="cd05333">
    <property type="entry name" value="BKR_SDR_c"/>
    <property type="match status" value="1"/>
</dbReference>
<dbReference type="GO" id="GO:0006633">
    <property type="term" value="P:fatty acid biosynthetic process"/>
    <property type="evidence" value="ECO:0007669"/>
    <property type="project" value="UniProtKB-UniPathway"/>
</dbReference>
<comment type="similarity">
    <text evidence="2 10">Belongs to the short-chain dehydrogenases/reductases (SDR) family.</text>
</comment>
<comment type="subunit">
    <text evidence="10">Homotetramer.</text>
</comment>
<sequence>MKLEGKIALVTGGSRGIGFATCKKLASEGATIIITDICDEEKAAPAIKELEEMGAKAKFYKSDVSNFESAQETVNAVIKDFGGLDILVNNAGIVRDMLMIKMTEADFDAVINVNLKGTYNMMKATYKHFMKQRSGRIISLASVVGIMGNAGQANYSASKAGIIGLTKTVAKELGGRNVTVNAIAPGYIATDMTDKLSDKAKEVMSSGIPMKRAGSPEDVANAICFLASDDASYITGEVLRVDGGMAM</sequence>
<accession>A0A4P8XYN8</accession>
<evidence type="ECO:0000256" key="9">
    <source>
        <dbReference type="PIRSR" id="PIRSR611284-2"/>
    </source>
</evidence>
<dbReference type="EC" id="1.1.1.100" evidence="3 10"/>
<feature type="binding site" evidence="9">
    <location>
        <begin position="155"/>
        <end position="159"/>
    </location>
    <ligand>
        <name>NADP(+)</name>
        <dbReference type="ChEBI" id="CHEBI:58349"/>
    </ligand>
</feature>
<dbReference type="GO" id="GO:0004316">
    <property type="term" value="F:3-oxoacyl-[acyl-carrier-protein] reductase (NADPH) activity"/>
    <property type="evidence" value="ECO:0007669"/>
    <property type="project" value="UniProtKB-UniRule"/>
</dbReference>
<dbReference type="InterPro" id="IPR002347">
    <property type="entry name" value="SDR_fam"/>
</dbReference>
<comment type="pathway">
    <text evidence="1 10">Lipid metabolism; fatty acid biosynthesis.</text>
</comment>
<dbReference type="NCBIfam" id="NF009466">
    <property type="entry name" value="PRK12826.1-2"/>
    <property type="match status" value="1"/>
</dbReference>
<dbReference type="InterPro" id="IPR050259">
    <property type="entry name" value="SDR"/>
</dbReference>
<keyword evidence="10" id="KW-0275">Fatty acid biosynthesis</keyword>
<dbReference type="FunFam" id="3.40.50.720:FF:000115">
    <property type="entry name" value="3-oxoacyl-[acyl-carrier-protein] reductase FabG"/>
    <property type="match status" value="1"/>
</dbReference>
<dbReference type="Proteomes" id="UP000301475">
    <property type="component" value="Chromosome"/>
</dbReference>
<feature type="domain" description="Ketoreductase" evidence="11">
    <location>
        <begin position="6"/>
        <end position="191"/>
    </location>
</feature>
<evidence type="ECO:0000259" key="11">
    <source>
        <dbReference type="SMART" id="SM00822"/>
    </source>
</evidence>
<dbReference type="PRINTS" id="PR00081">
    <property type="entry name" value="GDHRDH"/>
</dbReference>
<keyword evidence="10" id="KW-0443">Lipid metabolism</keyword>
<dbReference type="GO" id="GO:0051287">
    <property type="term" value="F:NAD binding"/>
    <property type="evidence" value="ECO:0007669"/>
    <property type="project" value="UniProtKB-UniRule"/>
</dbReference>
<dbReference type="Gene3D" id="3.40.50.720">
    <property type="entry name" value="NAD(P)-binding Rossmann-like Domain"/>
    <property type="match status" value="1"/>
</dbReference>
<dbReference type="SMART" id="SM00822">
    <property type="entry name" value="PKS_KR"/>
    <property type="match status" value="1"/>
</dbReference>
<dbReference type="SUPFAM" id="SSF51735">
    <property type="entry name" value="NAD(P)-binding Rossmann-fold domains"/>
    <property type="match status" value="1"/>
</dbReference>
<dbReference type="InterPro" id="IPR020904">
    <property type="entry name" value="Sc_DH/Rdtase_CS"/>
</dbReference>
<evidence type="ECO:0000256" key="3">
    <source>
        <dbReference type="ARBA" id="ARBA00012948"/>
    </source>
</evidence>
<dbReference type="PANTHER" id="PTHR42879">
    <property type="entry name" value="3-OXOACYL-(ACYL-CARRIER-PROTEIN) REDUCTASE"/>
    <property type="match status" value="1"/>
</dbReference>
<dbReference type="InterPro" id="IPR011284">
    <property type="entry name" value="3oxo_ACP_reduc"/>
</dbReference>
<dbReference type="NCBIfam" id="NF005559">
    <property type="entry name" value="PRK07231.1"/>
    <property type="match status" value="1"/>
</dbReference>
<keyword evidence="10" id="KW-0276">Fatty acid metabolism</keyword>
<feature type="active site" description="Proton acceptor" evidence="8">
    <location>
        <position position="155"/>
    </location>
</feature>
<feature type="binding site" evidence="9">
    <location>
        <position position="188"/>
    </location>
    <ligand>
        <name>NADP(+)</name>
        <dbReference type="ChEBI" id="CHEBI:58349"/>
    </ligand>
</feature>
<dbReference type="OrthoDB" id="9803333at2"/>
<dbReference type="AlphaFoldDB" id="A0A4P8XYN8"/>
<evidence type="ECO:0000256" key="1">
    <source>
        <dbReference type="ARBA" id="ARBA00005194"/>
    </source>
</evidence>
<reference evidence="12 13" key="1">
    <citation type="submission" date="2019-04" db="EMBL/GenBank/DDBJ databases">
        <authorList>
            <person name="Embree M."/>
            <person name="Gaffney J.R."/>
        </authorList>
    </citation>
    <scope>NUCLEOTIDE SEQUENCE [LARGE SCALE GENOMIC DNA]</scope>
    <source>
        <strain evidence="12 13">JE7A12</strain>
    </source>
</reference>
<comment type="catalytic activity">
    <reaction evidence="7 10">
        <text>a (3R)-hydroxyacyl-[ACP] + NADP(+) = a 3-oxoacyl-[ACP] + NADPH + H(+)</text>
        <dbReference type="Rhea" id="RHEA:17397"/>
        <dbReference type="Rhea" id="RHEA-COMP:9916"/>
        <dbReference type="Rhea" id="RHEA-COMP:9945"/>
        <dbReference type="ChEBI" id="CHEBI:15378"/>
        <dbReference type="ChEBI" id="CHEBI:57783"/>
        <dbReference type="ChEBI" id="CHEBI:58349"/>
        <dbReference type="ChEBI" id="CHEBI:78776"/>
        <dbReference type="ChEBI" id="CHEBI:78827"/>
        <dbReference type="EC" id="1.1.1.100"/>
    </reaction>
</comment>
<evidence type="ECO:0000256" key="10">
    <source>
        <dbReference type="RuleBase" id="RU366074"/>
    </source>
</evidence>
<evidence type="ECO:0000313" key="12">
    <source>
        <dbReference type="EMBL" id="QCT07190.1"/>
    </source>
</evidence>
<dbReference type="KEGG" id="ruj:E5Z56_07380"/>
<keyword evidence="10" id="KW-0444">Lipid biosynthesis</keyword>
<dbReference type="PROSITE" id="PS00061">
    <property type="entry name" value="ADH_SHORT"/>
    <property type="match status" value="1"/>
</dbReference>
<dbReference type="Pfam" id="PF13561">
    <property type="entry name" value="adh_short_C2"/>
    <property type="match status" value="1"/>
</dbReference>
<protein>
    <recommendedName>
        <fullName evidence="3 10">3-oxoacyl-[acyl-carrier-protein] reductase</fullName>
        <ecNumber evidence="3 10">1.1.1.100</ecNumber>
    </recommendedName>
</protein>
<evidence type="ECO:0000256" key="5">
    <source>
        <dbReference type="ARBA" id="ARBA00023002"/>
    </source>
</evidence>
<proteinExistence type="inferred from homology"/>
<comment type="function">
    <text evidence="10">Catalyzes the NADPH-dependent reduction of beta-ketoacyl-ACP substrates to beta-hydroxyacyl-ACP products, the first reductive step in the elongation cycle of fatty acid biosynthesis.</text>
</comment>
<dbReference type="UniPathway" id="UPA00094"/>
<dbReference type="PRINTS" id="PR00080">
    <property type="entry name" value="SDRFAMILY"/>
</dbReference>
<dbReference type="GO" id="GO:0008202">
    <property type="term" value="P:steroid metabolic process"/>
    <property type="evidence" value="ECO:0007669"/>
    <property type="project" value="UniProtKB-KW"/>
</dbReference>
<keyword evidence="6" id="KW-0753">Steroid metabolism</keyword>
<evidence type="ECO:0000256" key="7">
    <source>
        <dbReference type="ARBA" id="ARBA00048508"/>
    </source>
</evidence>